<evidence type="ECO:0000256" key="1">
    <source>
        <dbReference type="ARBA" id="ARBA00004141"/>
    </source>
</evidence>
<dbReference type="InterPro" id="IPR036259">
    <property type="entry name" value="MFS_trans_sf"/>
</dbReference>
<comment type="subcellular location">
    <subcellularLocation>
        <location evidence="1">Membrane</location>
        <topology evidence="1">Multi-pass membrane protein</topology>
    </subcellularLocation>
</comment>
<keyword evidence="6" id="KW-1185">Reference proteome</keyword>
<dbReference type="Pfam" id="PF07690">
    <property type="entry name" value="MFS_1"/>
    <property type="match status" value="1"/>
</dbReference>
<feature type="transmembrane region" description="Helical" evidence="3">
    <location>
        <begin position="296"/>
        <end position="321"/>
    </location>
</feature>
<feature type="transmembrane region" description="Helical" evidence="3">
    <location>
        <begin position="269"/>
        <end position="290"/>
    </location>
</feature>
<keyword evidence="3" id="KW-1133">Transmembrane helix</keyword>
<dbReference type="PROSITE" id="PS50850">
    <property type="entry name" value="MFS"/>
    <property type="match status" value="1"/>
</dbReference>
<name>A0AAV9WYB1_9PEZI</name>
<feature type="transmembrane region" description="Helical" evidence="3">
    <location>
        <begin position="213"/>
        <end position="232"/>
    </location>
</feature>
<evidence type="ECO:0000313" key="5">
    <source>
        <dbReference type="EMBL" id="KAK6530147.1"/>
    </source>
</evidence>
<proteinExistence type="inferred from homology"/>
<dbReference type="InterPro" id="IPR050327">
    <property type="entry name" value="Proton-linked_MCT"/>
</dbReference>
<dbReference type="SUPFAM" id="SSF103473">
    <property type="entry name" value="MFS general substrate transporter"/>
    <property type="match status" value="1"/>
</dbReference>
<gene>
    <name evidence="5" type="ORF">TWF694_003515</name>
</gene>
<dbReference type="PANTHER" id="PTHR11360:SF177">
    <property type="entry name" value="RIBOFLAVIN TRANSPORTER MCH5"/>
    <property type="match status" value="1"/>
</dbReference>
<dbReference type="PANTHER" id="PTHR11360">
    <property type="entry name" value="MONOCARBOXYLATE TRANSPORTER"/>
    <property type="match status" value="1"/>
</dbReference>
<dbReference type="AlphaFoldDB" id="A0AAV9WYB1"/>
<evidence type="ECO:0000256" key="3">
    <source>
        <dbReference type="SAM" id="Phobius"/>
    </source>
</evidence>
<evidence type="ECO:0000259" key="4">
    <source>
        <dbReference type="PROSITE" id="PS50850"/>
    </source>
</evidence>
<keyword evidence="3" id="KW-0472">Membrane</keyword>
<evidence type="ECO:0000313" key="6">
    <source>
        <dbReference type="Proteomes" id="UP001365542"/>
    </source>
</evidence>
<dbReference type="GO" id="GO:0016020">
    <property type="term" value="C:membrane"/>
    <property type="evidence" value="ECO:0007669"/>
    <property type="project" value="UniProtKB-SubCell"/>
</dbReference>
<feature type="transmembrane region" description="Helical" evidence="3">
    <location>
        <begin position="342"/>
        <end position="364"/>
    </location>
</feature>
<feature type="transmembrane region" description="Helical" evidence="3">
    <location>
        <begin position="370"/>
        <end position="391"/>
    </location>
</feature>
<comment type="caution">
    <text evidence="5">The sequence shown here is derived from an EMBL/GenBank/DDBJ whole genome shotgun (WGS) entry which is preliminary data.</text>
</comment>
<accession>A0AAV9WYB1</accession>
<dbReference type="InterPro" id="IPR011701">
    <property type="entry name" value="MFS"/>
</dbReference>
<dbReference type="InterPro" id="IPR020846">
    <property type="entry name" value="MFS_dom"/>
</dbReference>
<feature type="transmembrane region" description="Helical" evidence="3">
    <location>
        <begin position="142"/>
        <end position="170"/>
    </location>
</feature>
<reference evidence="5 6" key="1">
    <citation type="submission" date="2019-10" db="EMBL/GenBank/DDBJ databases">
        <authorList>
            <person name="Palmer J.M."/>
        </authorList>
    </citation>
    <scope>NUCLEOTIDE SEQUENCE [LARGE SCALE GENOMIC DNA]</scope>
    <source>
        <strain evidence="5 6">TWF694</strain>
    </source>
</reference>
<dbReference type="GO" id="GO:0022857">
    <property type="term" value="F:transmembrane transporter activity"/>
    <property type="evidence" value="ECO:0007669"/>
    <property type="project" value="InterPro"/>
</dbReference>
<protein>
    <recommendedName>
        <fullName evidence="4">Major facilitator superfamily (MFS) profile domain-containing protein</fullName>
    </recommendedName>
</protein>
<dbReference type="EMBL" id="JAVHJO010000013">
    <property type="protein sequence ID" value="KAK6530147.1"/>
    <property type="molecule type" value="Genomic_DNA"/>
</dbReference>
<feature type="transmembrane region" description="Helical" evidence="3">
    <location>
        <begin position="238"/>
        <end position="257"/>
    </location>
</feature>
<feature type="domain" description="Major facilitator superfamily (MFS) profile" evidence="4">
    <location>
        <begin position="141"/>
        <end position="416"/>
    </location>
</feature>
<sequence length="416" mass="44867">MPASKHIDIPVSMEVTIGIDDTLIPETNVQAKAEAPGFHPTALAGLARQNLEKVKLSIDLAREQHLIPTETLEQDLYAQLAASNGERSPATTINVLVSTDASVIAAEDAQCIIIGRKDEEKGTIDVALVDPGKGFPDGGRRAWLCVLGTWLCLFSAFGLMNAIGVFQAYYKAYLLPQYTDSQLSWIMGFYLFFVFAGGTLAGTMFDIYGPTHLIIGGTICLPIGMILISISTQYWHLLLAQSFLVGGGTAMTFYASIGSVSTWFYHRRAMAIGIASTGGGAGGIFFPLVMSQLLNVIGFAWTTRLFGLVYLVSLSLACVLVKSRLTHAKSLKARRIVLFDFAAFKEPAWSFFGVGCFVQLLGLWGPINYLASFALANGFSPAMAFYTIAFLNGGSIFGRALPGNYYTGGPGVKLRK</sequence>
<keyword evidence="3" id="KW-0812">Transmembrane</keyword>
<feature type="transmembrane region" description="Helical" evidence="3">
    <location>
        <begin position="182"/>
        <end position="201"/>
    </location>
</feature>
<evidence type="ECO:0000256" key="2">
    <source>
        <dbReference type="ARBA" id="ARBA00006727"/>
    </source>
</evidence>
<organism evidence="5 6">
    <name type="scientific">Orbilia ellipsospora</name>
    <dbReference type="NCBI Taxonomy" id="2528407"/>
    <lineage>
        <taxon>Eukaryota</taxon>
        <taxon>Fungi</taxon>
        <taxon>Dikarya</taxon>
        <taxon>Ascomycota</taxon>
        <taxon>Pezizomycotina</taxon>
        <taxon>Orbiliomycetes</taxon>
        <taxon>Orbiliales</taxon>
        <taxon>Orbiliaceae</taxon>
        <taxon>Orbilia</taxon>
    </lineage>
</organism>
<comment type="similarity">
    <text evidence="2">Belongs to the major facilitator superfamily. Monocarboxylate porter (TC 2.A.1.13) family.</text>
</comment>
<dbReference type="Proteomes" id="UP001365542">
    <property type="component" value="Unassembled WGS sequence"/>
</dbReference>
<dbReference type="Gene3D" id="1.20.1250.20">
    <property type="entry name" value="MFS general substrate transporter like domains"/>
    <property type="match status" value="1"/>
</dbReference>